<reference evidence="3" key="1">
    <citation type="submission" date="2016-11" db="EMBL/GenBank/DDBJ databases">
        <title>The genome sequence of Colletotrichum cuscutae.</title>
        <authorList>
            <person name="Baroncelli R."/>
        </authorList>
    </citation>
    <scope>NUCLEOTIDE SEQUENCE</scope>
    <source>
        <strain evidence="3">IMI 304802</strain>
    </source>
</reference>
<dbReference type="PANTHER" id="PTHR47706:SF9">
    <property type="entry name" value="NMRA-LIKE DOMAIN-CONTAINING PROTEIN-RELATED"/>
    <property type="match status" value="1"/>
</dbReference>
<dbReference type="AlphaFoldDB" id="A0AAI9V440"/>
<sequence>MVGVSIDTQFTQLSNNSFITRLNWLRLGLGKYSHLPNSWYNKSSMQPSAETMLTMQHSRVVLDSCELPAARPDPPSLTYAVGTMTLEFCSGNAVRTLINIEGYTAPLRKTNQYFRQLWHAAMGIRSIVKAGVKTFIPSDFGTPKGPNDVPEYRAILRKKAQAQALLEEKAKEDDKFTWTSFWNDPFLNRSQSMALFPNFGFDLKNHSATIYDSGNEIGNIPRRQKTDIARGTDELEKPGKKARSNCREVTLKGHPPVAQLYEDGAGRSVLDGADNELLEVEPEELDERSGLLRKGAASRRQISLASHLTK</sequence>
<organism evidence="3 4">
    <name type="scientific">Colletotrichum cuscutae</name>
    <dbReference type="NCBI Taxonomy" id="1209917"/>
    <lineage>
        <taxon>Eukaryota</taxon>
        <taxon>Fungi</taxon>
        <taxon>Dikarya</taxon>
        <taxon>Ascomycota</taxon>
        <taxon>Pezizomycotina</taxon>
        <taxon>Sordariomycetes</taxon>
        <taxon>Hypocreomycetidae</taxon>
        <taxon>Glomerellales</taxon>
        <taxon>Glomerellaceae</taxon>
        <taxon>Colletotrichum</taxon>
        <taxon>Colletotrichum acutatum species complex</taxon>
    </lineage>
</organism>
<keyword evidence="4" id="KW-1185">Reference proteome</keyword>
<dbReference type="Proteomes" id="UP001239213">
    <property type="component" value="Unassembled WGS sequence"/>
</dbReference>
<dbReference type="Gene3D" id="3.40.50.720">
    <property type="entry name" value="NAD(P)-binding Rossmann-like Domain"/>
    <property type="match status" value="1"/>
</dbReference>
<evidence type="ECO:0000256" key="1">
    <source>
        <dbReference type="ARBA" id="ARBA00022857"/>
    </source>
</evidence>
<name>A0AAI9V440_9PEZI</name>
<evidence type="ECO:0000313" key="3">
    <source>
        <dbReference type="EMBL" id="KAK1470114.1"/>
    </source>
</evidence>
<accession>A0AAI9V440</accession>
<evidence type="ECO:0000313" key="4">
    <source>
        <dbReference type="Proteomes" id="UP001239213"/>
    </source>
</evidence>
<dbReference type="PANTHER" id="PTHR47706">
    <property type="entry name" value="NMRA-LIKE FAMILY PROTEIN"/>
    <property type="match status" value="1"/>
</dbReference>
<dbReference type="EMBL" id="MPDP01000246">
    <property type="protein sequence ID" value="KAK1470114.1"/>
    <property type="molecule type" value="Genomic_DNA"/>
</dbReference>
<dbReference type="InterPro" id="IPR051609">
    <property type="entry name" value="NmrA/Isoflavone_reductase-like"/>
</dbReference>
<keyword evidence="2" id="KW-0560">Oxidoreductase</keyword>
<proteinExistence type="predicted"/>
<dbReference type="GO" id="GO:0016491">
    <property type="term" value="F:oxidoreductase activity"/>
    <property type="evidence" value="ECO:0007669"/>
    <property type="project" value="UniProtKB-KW"/>
</dbReference>
<protein>
    <submittedName>
        <fullName evidence="3">Uncharacterized protein</fullName>
    </submittedName>
</protein>
<comment type="caution">
    <text evidence="3">The sequence shown here is derived from an EMBL/GenBank/DDBJ whole genome shotgun (WGS) entry which is preliminary data.</text>
</comment>
<gene>
    <name evidence="3" type="ORF">CCUS01_06498</name>
</gene>
<keyword evidence="1" id="KW-0521">NADP</keyword>
<evidence type="ECO:0000256" key="2">
    <source>
        <dbReference type="ARBA" id="ARBA00023002"/>
    </source>
</evidence>